<organism evidence="1 2">
    <name type="scientific">Hyalomma marginatum</name>
    <dbReference type="NCBI Taxonomy" id="34627"/>
    <lineage>
        <taxon>Eukaryota</taxon>
        <taxon>Metazoa</taxon>
        <taxon>Ecdysozoa</taxon>
        <taxon>Arthropoda</taxon>
        <taxon>Chelicerata</taxon>
        <taxon>Arachnida</taxon>
        <taxon>Acari</taxon>
        <taxon>Parasitiformes</taxon>
        <taxon>Ixodida</taxon>
        <taxon>Ixodoidea</taxon>
        <taxon>Ixodidae</taxon>
        <taxon>Hyalomminae</taxon>
        <taxon>Hyalomma</taxon>
    </lineage>
</organism>
<reference evidence="1" key="1">
    <citation type="submission" date="2021-06" db="EMBL/GenBank/DDBJ databases">
        <authorList>
            <person name="Nardi T."/>
            <person name="Nardi T."/>
        </authorList>
    </citation>
    <scope>NUCLEOTIDE SEQUENCE</scope>
</reference>
<dbReference type="AlphaFoldDB" id="A0A8S4C1U4"/>
<accession>A0A8S4C1U4</accession>
<protein>
    <submittedName>
        <fullName evidence="1">Uncharacterized protein</fullName>
    </submittedName>
</protein>
<keyword evidence="2" id="KW-1185">Reference proteome</keyword>
<sequence>MLKAVKLMTRECFMKIPIAIVQLELEDWQNRRKAVEIFADITERLKHLKGIIFQALEERKGPPSQKLIEINFSSYSYDLLPPFVERFRNAMTEMGGFKDC</sequence>
<proteinExistence type="predicted"/>
<gene>
    <name evidence="1" type="ORF">MHYMCMPASI_00923</name>
</gene>
<dbReference type="EMBL" id="CAJVAF010000322">
    <property type="protein sequence ID" value="CAG7597264.1"/>
    <property type="molecule type" value="Genomic_DNA"/>
</dbReference>
<dbReference type="Proteomes" id="UP000837675">
    <property type="component" value="Unassembled WGS sequence"/>
</dbReference>
<evidence type="ECO:0000313" key="2">
    <source>
        <dbReference type="Proteomes" id="UP000837675"/>
    </source>
</evidence>
<comment type="caution">
    <text evidence="1">The sequence shown here is derived from an EMBL/GenBank/DDBJ whole genome shotgun (WGS) entry which is preliminary data.</text>
</comment>
<evidence type="ECO:0000313" key="1">
    <source>
        <dbReference type="EMBL" id="CAG7597264.1"/>
    </source>
</evidence>
<name>A0A8S4C1U4_9ACAR</name>